<dbReference type="InParanoid" id="A0A7C8IQ81"/>
<dbReference type="AlphaFoldDB" id="A0A7C8IQ81"/>
<evidence type="ECO:0000256" key="6">
    <source>
        <dbReference type="SAM" id="SignalP"/>
    </source>
</evidence>
<dbReference type="SMART" id="SM00257">
    <property type="entry name" value="LysM"/>
    <property type="match status" value="2"/>
</dbReference>
<dbReference type="InterPro" id="IPR036779">
    <property type="entry name" value="LysM_dom_sf"/>
</dbReference>
<feature type="compositionally biased region" description="Low complexity" evidence="5">
    <location>
        <begin position="491"/>
        <end position="504"/>
    </location>
</feature>
<evidence type="ECO:0000256" key="1">
    <source>
        <dbReference type="ARBA" id="ARBA00022669"/>
    </source>
</evidence>
<feature type="signal peptide" evidence="6">
    <location>
        <begin position="1"/>
        <end position="18"/>
    </location>
</feature>
<dbReference type="Proteomes" id="UP000481858">
    <property type="component" value="Unassembled WGS sequence"/>
</dbReference>
<sequence>MSPLSALLAIGALSMTMAFQLYPFIAPEAMSQILGISSECISALNTTLPCDNDLFQWTQQVDQVYWEETDVATLCTPNCISSAADWKVRVESACEDDYLRSGERYVPADTLSGRFVEGLNMACMRSSSNEWCLPESYNWVGSDVVQVDCDMFPTDPWCLNRADPSPENSRMSALYDDELLCSECFLKILHARVTSDFLADTDFSEYLVNEIQDIQNVCQTTMGELVTRVVPGYPHITDGGEIGIPTTSATTTSDPTPTSTACTGRMVDIRPDREEGLTCHDIAEKYELASGEFAIATKSEYCDSTGPICIPNTCSLYRVAENETCESIAQSFSNTTTEVSVAQLASWNPYILGACDHLAVGQLICSGPPGGAWISPPASEIPDNGDGPVRGGPGSTVSLPIVEDPDAVPADLIQEGMPSDCRRWVVANSTTATCWKIANDGKISQQRLWELNPVLGENGEKCTTQVWLGYYYCVATEGDGSDPEPTPTTTPTPTLTGTPKPTDTQAGIDPNCNKFVKAEVGDGCWSLATGAGIEPAQFYKWNTVVGPNGEDCNTQILVGNYYCVGVATTITTPPPTSTTAAPLPTKTQTGFPSNCKKYAQAEAEAGCWSFANDNGIDLTKLYELNPVLGPNGENCGTQIWEGYYYCLAI</sequence>
<evidence type="ECO:0000259" key="7">
    <source>
        <dbReference type="PROSITE" id="PS51782"/>
    </source>
</evidence>
<dbReference type="InterPro" id="IPR052210">
    <property type="entry name" value="LysM1-like"/>
</dbReference>
<evidence type="ECO:0000256" key="5">
    <source>
        <dbReference type="SAM" id="MobiDB-lite"/>
    </source>
</evidence>
<dbReference type="PANTHER" id="PTHR34997">
    <property type="entry name" value="AM15"/>
    <property type="match status" value="1"/>
</dbReference>
<feature type="domain" description="LysM" evidence="7">
    <location>
        <begin position="315"/>
        <end position="366"/>
    </location>
</feature>
<dbReference type="GO" id="GO:0008061">
    <property type="term" value="F:chitin binding"/>
    <property type="evidence" value="ECO:0007669"/>
    <property type="project" value="UniProtKB-KW"/>
</dbReference>
<dbReference type="EMBL" id="WUBL01000184">
    <property type="protein sequence ID" value="KAF2963742.1"/>
    <property type="molecule type" value="Genomic_DNA"/>
</dbReference>
<evidence type="ECO:0000256" key="3">
    <source>
        <dbReference type="ARBA" id="ARBA00023026"/>
    </source>
</evidence>
<dbReference type="InterPro" id="IPR018392">
    <property type="entry name" value="LysM"/>
</dbReference>
<dbReference type="SUPFAM" id="SSF54106">
    <property type="entry name" value="LysM domain"/>
    <property type="match status" value="1"/>
</dbReference>
<name>A0A7C8IQ81_9PEZI</name>
<dbReference type="Gene3D" id="3.10.350.10">
    <property type="entry name" value="LysM domain"/>
    <property type="match status" value="4"/>
</dbReference>
<dbReference type="CDD" id="cd00118">
    <property type="entry name" value="LysM"/>
    <property type="match status" value="1"/>
</dbReference>
<protein>
    <recommendedName>
        <fullName evidence="7">LysM domain-containing protein</fullName>
    </recommendedName>
</protein>
<dbReference type="PANTHER" id="PTHR34997:SF2">
    <property type="entry name" value="LYSM DOMAIN-CONTAINING PROTEIN-RELATED"/>
    <property type="match status" value="1"/>
</dbReference>
<comment type="similarity">
    <text evidence="4">Belongs to the secreted LysM effector family.</text>
</comment>
<gene>
    <name evidence="8" type="ORF">GQX73_g9833</name>
</gene>
<evidence type="ECO:0000313" key="9">
    <source>
        <dbReference type="Proteomes" id="UP000481858"/>
    </source>
</evidence>
<feature type="chain" id="PRO_5028997591" description="LysM domain-containing protein" evidence="6">
    <location>
        <begin position="19"/>
        <end position="649"/>
    </location>
</feature>
<keyword evidence="1" id="KW-0147">Chitin-binding</keyword>
<comment type="caution">
    <text evidence="8">The sequence shown here is derived from an EMBL/GenBank/DDBJ whole genome shotgun (WGS) entry which is preliminary data.</text>
</comment>
<evidence type="ECO:0000313" key="8">
    <source>
        <dbReference type="EMBL" id="KAF2963742.1"/>
    </source>
</evidence>
<reference evidence="8 9" key="1">
    <citation type="submission" date="2019-12" db="EMBL/GenBank/DDBJ databases">
        <title>Draft genome sequence of the ascomycete Xylaria multiplex DSM 110363.</title>
        <authorList>
            <person name="Buettner E."/>
            <person name="Kellner H."/>
        </authorList>
    </citation>
    <scope>NUCLEOTIDE SEQUENCE [LARGE SCALE GENOMIC DNA]</scope>
    <source>
        <strain evidence="8 9">DSM 110363</strain>
    </source>
</reference>
<feature type="domain" description="LysM" evidence="7">
    <location>
        <begin position="514"/>
        <end position="564"/>
    </location>
</feature>
<proteinExistence type="inferred from homology"/>
<dbReference type="Pfam" id="PF01476">
    <property type="entry name" value="LysM"/>
    <property type="match status" value="2"/>
</dbReference>
<evidence type="ECO:0000256" key="4">
    <source>
        <dbReference type="ARBA" id="ARBA00044955"/>
    </source>
</evidence>
<evidence type="ECO:0000256" key="2">
    <source>
        <dbReference type="ARBA" id="ARBA00022729"/>
    </source>
</evidence>
<organism evidence="8 9">
    <name type="scientific">Xylaria multiplex</name>
    <dbReference type="NCBI Taxonomy" id="323545"/>
    <lineage>
        <taxon>Eukaryota</taxon>
        <taxon>Fungi</taxon>
        <taxon>Dikarya</taxon>
        <taxon>Ascomycota</taxon>
        <taxon>Pezizomycotina</taxon>
        <taxon>Sordariomycetes</taxon>
        <taxon>Xylariomycetidae</taxon>
        <taxon>Xylariales</taxon>
        <taxon>Xylariaceae</taxon>
        <taxon>Xylaria</taxon>
    </lineage>
</organism>
<keyword evidence="3" id="KW-0843">Virulence</keyword>
<dbReference type="PROSITE" id="PS51782">
    <property type="entry name" value="LYSM"/>
    <property type="match status" value="2"/>
</dbReference>
<accession>A0A7C8IQ81</accession>
<keyword evidence="9" id="KW-1185">Reference proteome</keyword>
<dbReference type="OrthoDB" id="1193027at2759"/>
<keyword evidence="2 6" id="KW-0732">Signal</keyword>
<feature type="region of interest" description="Disordered" evidence="5">
    <location>
        <begin position="479"/>
        <end position="508"/>
    </location>
</feature>